<dbReference type="SUPFAM" id="SSF48452">
    <property type="entry name" value="TPR-like"/>
    <property type="match status" value="1"/>
</dbReference>
<evidence type="ECO:0000256" key="1">
    <source>
        <dbReference type="ARBA" id="ARBA00002962"/>
    </source>
</evidence>
<proteinExistence type="predicted"/>
<dbReference type="SMART" id="SM00028">
    <property type="entry name" value="TPR"/>
    <property type="match status" value="3"/>
</dbReference>
<evidence type="ECO:0000256" key="8">
    <source>
        <dbReference type="ARBA" id="ARBA00023136"/>
    </source>
</evidence>
<accession>A0A3B1APX6</accession>
<keyword evidence="6 10" id="KW-0812">Transmembrane</keyword>
<feature type="transmembrane region" description="Helical" evidence="10">
    <location>
        <begin position="42"/>
        <end position="64"/>
    </location>
</feature>
<dbReference type="Gene3D" id="1.25.40.10">
    <property type="entry name" value="Tetratricopeptide repeat domain"/>
    <property type="match status" value="2"/>
</dbReference>
<gene>
    <name evidence="12" type="ORF">MNBD_GAMMA22-1620</name>
</gene>
<dbReference type="InterPro" id="IPR005254">
    <property type="entry name" value="Heme_biosyn_assoc_TPR_pro"/>
</dbReference>
<evidence type="ECO:0000256" key="4">
    <source>
        <dbReference type="ARBA" id="ARBA00022475"/>
    </source>
</evidence>
<keyword evidence="8 10" id="KW-0472">Membrane</keyword>
<dbReference type="PROSITE" id="PS50005">
    <property type="entry name" value="TPR"/>
    <property type="match status" value="1"/>
</dbReference>
<dbReference type="InterPro" id="IPR019734">
    <property type="entry name" value="TPR_rpt"/>
</dbReference>
<dbReference type="EMBL" id="UOFS01000019">
    <property type="protein sequence ID" value="VAW94726.1"/>
    <property type="molecule type" value="Genomic_DNA"/>
</dbReference>
<comment type="subcellular location">
    <subcellularLocation>
        <location evidence="2">Cell inner membrane</location>
        <topology evidence="2">Multi-pass membrane protein</topology>
    </subcellularLocation>
</comment>
<comment type="function">
    <text evidence="1">Involved in a late step of protoheme IX synthesis.</text>
</comment>
<dbReference type="AlphaFoldDB" id="A0A3B1APX6"/>
<dbReference type="GO" id="GO:0006779">
    <property type="term" value="P:porphyrin-containing compound biosynthetic process"/>
    <property type="evidence" value="ECO:0007669"/>
    <property type="project" value="UniProtKB-KW"/>
</dbReference>
<evidence type="ECO:0000256" key="10">
    <source>
        <dbReference type="SAM" id="Phobius"/>
    </source>
</evidence>
<reference evidence="12" key="1">
    <citation type="submission" date="2018-06" db="EMBL/GenBank/DDBJ databases">
        <authorList>
            <person name="Zhirakovskaya E."/>
        </authorList>
    </citation>
    <scope>NUCLEOTIDE SEQUENCE</scope>
</reference>
<evidence type="ECO:0000256" key="9">
    <source>
        <dbReference type="ARBA" id="ARBA00023244"/>
    </source>
</evidence>
<dbReference type="UniPathway" id="UPA00252"/>
<comment type="pathway">
    <text evidence="3">Porphyrin-containing compound metabolism; protoheme biosynthesis.</text>
</comment>
<keyword evidence="9" id="KW-0627">Porphyrin biosynthesis</keyword>
<dbReference type="GO" id="GO:0042168">
    <property type="term" value="P:heme metabolic process"/>
    <property type="evidence" value="ECO:0007669"/>
    <property type="project" value="InterPro"/>
</dbReference>
<evidence type="ECO:0000256" key="3">
    <source>
        <dbReference type="ARBA" id="ARBA00004744"/>
    </source>
</evidence>
<feature type="domain" description="HemY N-terminal" evidence="11">
    <location>
        <begin position="27"/>
        <end position="132"/>
    </location>
</feature>
<evidence type="ECO:0000256" key="2">
    <source>
        <dbReference type="ARBA" id="ARBA00004429"/>
    </source>
</evidence>
<evidence type="ECO:0000313" key="12">
    <source>
        <dbReference type="EMBL" id="VAW94726.1"/>
    </source>
</evidence>
<keyword evidence="5" id="KW-0997">Cell inner membrane</keyword>
<dbReference type="InterPro" id="IPR011990">
    <property type="entry name" value="TPR-like_helical_dom_sf"/>
</dbReference>
<protein>
    <submittedName>
        <fullName evidence="12">Uncharacterized protein EC-HemY in Proteobacteria (Unrelated to HemY-type PPO in GramPositives)</fullName>
    </submittedName>
</protein>
<organism evidence="12">
    <name type="scientific">hydrothermal vent metagenome</name>
    <dbReference type="NCBI Taxonomy" id="652676"/>
    <lineage>
        <taxon>unclassified sequences</taxon>
        <taxon>metagenomes</taxon>
        <taxon>ecological metagenomes</taxon>
    </lineage>
</organism>
<evidence type="ECO:0000256" key="5">
    <source>
        <dbReference type="ARBA" id="ARBA00022519"/>
    </source>
</evidence>
<evidence type="ECO:0000256" key="6">
    <source>
        <dbReference type="ARBA" id="ARBA00022692"/>
    </source>
</evidence>
<sequence length="413" mass="47516">MIKLLIVFLIVLLLSVFIGLFANHDTGYVLIGRGYYTVELSLTLYVVLQLASFMSLYAIIRVGLKTWHMPTIIRRWKKRNQRQKAHSASNIGLMQLAQGQWKKAENTLIKSAKNSETPLLNYLSAARAAQKRNAPERRDEYLELAQNQVTKNKTKNEFAIQITQAELQIAHGQFDNAKALLKNLKQLKPNHPQVLFLLFQLYSKQKDFDPLLDILPHVRKLKLVPNDELTAVELELYRYALKKLKDQTASEITKFWKIIPKNCQKNDSLFQLYAHLLIDKNKHDAANNLLKTRLKISWNEDLILLYGDIASNVPVAQLEFAETFLNKYEKNHCLLLTLGKLAKRCELWGKARSYLEASIGSKARRETYRELGALLEQLGEYKTAAKCFRDGLFLDQKITIAPTLKLVNFNSTE</sequence>
<name>A0A3B1APX6_9ZZZZ</name>
<dbReference type="NCBIfam" id="TIGR00540">
    <property type="entry name" value="TPR_hemY_coli"/>
    <property type="match status" value="1"/>
</dbReference>
<evidence type="ECO:0000256" key="7">
    <source>
        <dbReference type="ARBA" id="ARBA00022989"/>
    </source>
</evidence>
<keyword evidence="4" id="KW-1003">Cell membrane</keyword>
<keyword evidence="7 10" id="KW-1133">Transmembrane helix</keyword>
<dbReference type="GO" id="GO:0005886">
    <property type="term" value="C:plasma membrane"/>
    <property type="evidence" value="ECO:0007669"/>
    <property type="project" value="UniProtKB-SubCell"/>
</dbReference>
<evidence type="ECO:0000259" key="11">
    <source>
        <dbReference type="Pfam" id="PF07219"/>
    </source>
</evidence>
<dbReference type="Pfam" id="PF07219">
    <property type="entry name" value="HemY_N"/>
    <property type="match status" value="1"/>
</dbReference>
<dbReference type="InterPro" id="IPR010817">
    <property type="entry name" value="HemY_N"/>
</dbReference>